<reference evidence="2 3" key="1">
    <citation type="submission" date="2016-04" db="EMBL/GenBank/DDBJ databases">
        <title>Complete genome sequence of Thermococcus barossii type strain SHCK-94.</title>
        <authorList>
            <person name="Oger P.M."/>
        </authorList>
    </citation>
    <scope>NUCLEOTIDE SEQUENCE [LARGE SCALE GENOMIC DNA]</scope>
    <source>
        <strain evidence="2 3">SHCK-94</strain>
    </source>
</reference>
<dbReference type="Proteomes" id="UP000250272">
    <property type="component" value="Chromosome"/>
</dbReference>
<evidence type="ECO:0000313" key="2">
    <source>
        <dbReference type="EMBL" id="ASJ05545.1"/>
    </source>
</evidence>
<dbReference type="OrthoDB" id="100157at2157"/>
<keyword evidence="3" id="KW-1185">Reference proteome</keyword>
<evidence type="ECO:0000256" key="1">
    <source>
        <dbReference type="SAM" id="Phobius"/>
    </source>
</evidence>
<protein>
    <submittedName>
        <fullName evidence="2">Uncharacterized protein</fullName>
    </submittedName>
</protein>
<feature type="transmembrane region" description="Helical" evidence="1">
    <location>
        <begin position="7"/>
        <end position="25"/>
    </location>
</feature>
<keyword evidence="1" id="KW-0812">Transmembrane</keyword>
<keyword evidence="1" id="KW-1133">Transmembrane helix</keyword>
<sequence length="150" mass="17094">MKFNRHALVIAMIPLVVAIIAGSYLVRWLAVLALGGVLAFLLFGFEIRVPLPTRERLMRAERKTDVERVTTLIERAKKGKVARSLIEEKIVGIYATISEDYNRTFHSLISEPNDALKVLRSEGDFLDNLEKALKIVEEDLYENRRGKRQG</sequence>
<dbReference type="RefSeq" id="WP_088865543.1">
    <property type="nucleotide sequence ID" value="NZ_CP015101.1"/>
</dbReference>
<dbReference type="KEGG" id="tbs:A3L01_09280"/>
<proteinExistence type="predicted"/>
<feature type="transmembrane region" description="Helical" evidence="1">
    <location>
        <begin position="31"/>
        <end position="49"/>
    </location>
</feature>
<dbReference type="EMBL" id="CP015101">
    <property type="protein sequence ID" value="ASJ05545.1"/>
    <property type="molecule type" value="Genomic_DNA"/>
</dbReference>
<dbReference type="AlphaFoldDB" id="A0A2Z2MLC4"/>
<gene>
    <name evidence="2" type="ORF">A3L01_09280</name>
</gene>
<accession>A0A2Z2MLC4</accession>
<evidence type="ECO:0000313" key="3">
    <source>
        <dbReference type="Proteomes" id="UP000250272"/>
    </source>
</evidence>
<name>A0A2Z2MLC4_9EURY</name>
<keyword evidence="1" id="KW-0472">Membrane</keyword>
<organism evidence="2 3">
    <name type="scientific">Thermococcus barossii</name>
    <dbReference type="NCBI Taxonomy" id="54077"/>
    <lineage>
        <taxon>Archaea</taxon>
        <taxon>Methanobacteriati</taxon>
        <taxon>Methanobacteriota</taxon>
        <taxon>Thermococci</taxon>
        <taxon>Thermococcales</taxon>
        <taxon>Thermococcaceae</taxon>
        <taxon>Thermococcus</taxon>
    </lineage>
</organism>
<dbReference type="GeneID" id="33326968"/>